<dbReference type="InterPro" id="IPR013088">
    <property type="entry name" value="Znf_NHR/GATA"/>
</dbReference>
<dbReference type="AlphaFoldDB" id="A0A6B0XYG5"/>
<dbReference type="InterPro" id="IPR005584">
    <property type="entry name" value="DNA_gyrase_inhibitor_YacG"/>
</dbReference>
<evidence type="ECO:0000256" key="2">
    <source>
        <dbReference type="ARBA" id="ARBA00022833"/>
    </source>
</evidence>
<organism evidence="4">
    <name type="scientific">Boseongicola sp. SB0664_bin_43</name>
    <dbReference type="NCBI Taxonomy" id="2604844"/>
    <lineage>
        <taxon>Bacteria</taxon>
        <taxon>Pseudomonadati</taxon>
        <taxon>Pseudomonadota</taxon>
        <taxon>Alphaproteobacteria</taxon>
        <taxon>Rhodobacterales</taxon>
        <taxon>Paracoccaceae</taxon>
        <taxon>Boseongicola</taxon>
    </lineage>
</organism>
<keyword evidence="2" id="KW-0862">Zinc</keyword>
<keyword evidence="1" id="KW-0479">Metal-binding</keyword>
<dbReference type="Pfam" id="PF03884">
    <property type="entry name" value="YacG"/>
    <property type="match status" value="1"/>
</dbReference>
<dbReference type="GO" id="GO:0008270">
    <property type="term" value="F:zinc ion binding"/>
    <property type="evidence" value="ECO:0007669"/>
    <property type="project" value="InterPro"/>
</dbReference>
<evidence type="ECO:0000313" key="4">
    <source>
        <dbReference type="EMBL" id="MXY33774.1"/>
    </source>
</evidence>
<evidence type="ECO:0000256" key="1">
    <source>
        <dbReference type="ARBA" id="ARBA00022723"/>
    </source>
</evidence>
<accession>A0A6B0XYG5</accession>
<protein>
    <submittedName>
        <fullName evidence="4">DNA gyrase inhibitor YacG</fullName>
    </submittedName>
</protein>
<dbReference type="PANTHER" id="PTHR36150">
    <property type="entry name" value="DNA GYRASE INHIBITOR YACG"/>
    <property type="match status" value="1"/>
</dbReference>
<name>A0A6B0XYG5_9RHOB</name>
<sequence>MCPICRKPVVKGHAPFCSKRCADLDLWRWLNGAYSVPCDDDSPGEFEGSGLLSEDGETRH</sequence>
<comment type="caution">
    <text evidence="4">The sequence shown here is derived from an EMBL/GenBank/DDBJ whole genome shotgun (WGS) entry which is preliminary data.</text>
</comment>
<dbReference type="SUPFAM" id="SSF57716">
    <property type="entry name" value="Glucocorticoid receptor-like (DNA-binding domain)"/>
    <property type="match status" value="1"/>
</dbReference>
<evidence type="ECO:0000256" key="3">
    <source>
        <dbReference type="SAM" id="MobiDB-lite"/>
    </source>
</evidence>
<proteinExistence type="predicted"/>
<dbReference type="PANTHER" id="PTHR36150:SF1">
    <property type="entry name" value="DNA GYRASE INHIBITOR YACG"/>
    <property type="match status" value="1"/>
</dbReference>
<dbReference type="GO" id="GO:0006355">
    <property type="term" value="P:regulation of DNA-templated transcription"/>
    <property type="evidence" value="ECO:0007669"/>
    <property type="project" value="InterPro"/>
</dbReference>
<feature type="region of interest" description="Disordered" evidence="3">
    <location>
        <begin position="40"/>
        <end position="60"/>
    </location>
</feature>
<gene>
    <name evidence="4" type="primary">yacG</name>
    <name evidence="4" type="ORF">F4Y60_06740</name>
</gene>
<dbReference type="Gene3D" id="3.30.50.10">
    <property type="entry name" value="Erythroid Transcription Factor GATA-1, subunit A"/>
    <property type="match status" value="1"/>
</dbReference>
<reference evidence="4" key="1">
    <citation type="submission" date="2019-09" db="EMBL/GenBank/DDBJ databases">
        <title>Characterisation of the sponge microbiome using genome-centric metagenomics.</title>
        <authorList>
            <person name="Engelberts J.P."/>
            <person name="Robbins S.J."/>
            <person name="De Goeij J.M."/>
            <person name="Aranda M."/>
            <person name="Bell S.C."/>
            <person name="Webster N.S."/>
        </authorList>
    </citation>
    <scope>NUCLEOTIDE SEQUENCE</scope>
    <source>
        <strain evidence="4">SB0664_bin_43</strain>
    </source>
</reference>
<dbReference type="EMBL" id="VXRY01000270">
    <property type="protein sequence ID" value="MXY33774.1"/>
    <property type="molecule type" value="Genomic_DNA"/>
</dbReference>